<evidence type="ECO:0000256" key="6">
    <source>
        <dbReference type="SAM" id="Phobius"/>
    </source>
</evidence>
<evidence type="ECO:0000313" key="9">
    <source>
        <dbReference type="Proteomes" id="UP000772434"/>
    </source>
</evidence>
<feature type="transmembrane region" description="Helical" evidence="6">
    <location>
        <begin position="55"/>
        <end position="78"/>
    </location>
</feature>
<reference evidence="8" key="1">
    <citation type="submission" date="2020-11" db="EMBL/GenBank/DDBJ databases">
        <authorList>
            <consortium name="DOE Joint Genome Institute"/>
            <person name="Ahrendt S."/>
            <person name="Riley R."/>
            <person name="Andreopoulos W."/>
            <person name="Labutti K."/>
            <person name="Pangilinan J."/>
            <person name="Ruiz-Duenas F.J."/>
            <person name="Barrasa J.M."/>
            <person name="Sanchez-Garcia M."/>
            <person name="Camarero S."/>
            <person name="Miyauchi S."/>
            <person name="Serrano A."/>
            <person name="Linde D."/>
            <person name="Babiker R."/>
            <person name="Drula E."/>
            <person name="Ayuso-Fernandez I."/>
            <person name="Pacheco R."/>
            <person name="Padilla G."/>
            <person name="Ferreira P."/>
            <person name="Barriuso J."/>
            <person name="Kellner H."/>
            <person name="Castanera R."/>
            <person name="Alfaro M."/>
            <person name="Ramirez L."/>
            <person name="Pisabarro A.G."/>
            <person name="Kuo A."/>
            <person name="Tritt A."/>
            <person name="Lipzen A."/>
            <person name="He G."/>
            <person name="Yan M."/>
            <person name="Ng V."/>
            <person name="Cullen D."/>
            <person name="Martin F."/>
            <person name="Rosso M.-N."/>
            <person name="Henrissat B."/>
            <person name="Hibbett D."/>
            <person name="Martinez A.T."/>
            <person name="Grigoriev I.V."/>
        </authorList>
    </citation>
    <scope>NUCLEOTIDE SEQUENCE</scope>
    <source>
        <strain evidence="8">AH 40177</strain>
    </source>
</reference>
<dbReference type="InterPro" id="IPR020846">
    <property type="entry name" value="MFS_dom"/>
</dbReference>
<keyword evidence="9" id="KW-1185">Reference proteome</keyword>
<keyword evidence="4 6" id="KW-1133">Transmembrane helix</keyword>
<protein>
    <submittedName>
        <fullName evidence="8">MFS Git1p-related glycerophosphoinositol and glycerophosphocholine permease</fullName>
    </submittedName>
</protein>
<feature type="transmembrane region" description="Helical" evidence="6">
    <location>
        <begin position="391"/>
        <end position="410"/>
    </location>
</feature>
<proteinExistence type="predicted"/>
<comment type="subcellular location">
    <subcellularLocation>
        <location evidence="1">Membrane</location>
        <topology evidence="1">Multi-pass membrane protein</topology>
    </subcellularLocation>
</comment>
<evidence type="ECO:0000259" key="7">
    <source>
        <dbReference type="PROSITE" id="PS50850"/>
    </source>
</evidence>
<keyword evidence="3 6" id="KW-0812">Transmembrane</keyword>
<sequence length="499" mass="53618">MSMSDQPLRSRLSGVSLIFACGTALFSDGYANGVISEVNTLLKRIYGDEVDAHNYLTVVSSVLFAGTVVGMIVFGYLSDKMGRKFGMMTATAIVAFFSLLSAASEGAHHSVGGTLAMLSACRFLLGIGVGAEYPCGSVSASEQTEQKQIAKNAQHRWFALATSPSIFLRSLPMLTLVADAMIDIGFVISGFVPLVLFWIFGNNHLRAVWRMSLGLGFVPAMLVFIWRLSMEEPDSYKKSSMKKVKIPYMLVIRRYWSSLAAISVTWFIYDFITYPFGIYSSSIVDSITGGSEALPVVFGWNIIINLFYVPGAVGGAFVVDYLGPKYCMITGLLCQAVIGFIMSGAYVKLTSHIAAFAVVYGIFLSLGELGPGNCLGLLASKTAPTAVRGQFYGTAAAIGKIGAFVGTWAFPPMINAFGGAATTRGNTGPFWVGSGLAIFSALITFFFIRPLSHDGMAAEDEKFREYLEANGFDTSLMGTGETTIVADDGFEDEKEKGSV</sequence>
<evidence type="ECO:0000256" key="4">
    <source>
        <dbReference type="ARBA" id="ARBA00022989"/>
    </source>
</evidence>
<dbReference type="InterPro" id="IPR036259">
    <property type="entry name" value="MFS_trans_sf"/>
</dbReference>
<dbReference type="PANTHER" id="PTHR23508">
    <property type="entry name" value="CARBOXYLIC ACID TRANSPORTER PROTEIN HOMOLOG"/>
    <property type="match status" value="1"/>
</dbReference>
<feature type="transmembrane region" description="Helical" evidence="6">
    <location>
        <begin position="353"/>
        <end position="379"/>
    </location>
</feature>
<feature type="domain" description="Major facilitator superfamily (MFS) profile" evidence="7">
    <location>
        <begin position="17"/>
        <end position="452"/>
    </location>
</feature>
<dbReference type="FunFam" id="1.20.1250.20:FF:000140">
    <property type="entry name" value="Putative MFS phospholipid transporter"/>
    <property type="match status" value="1"/>
</dbReference>
<dbReference type="GO" id="GO:0046943">
    <property type="term" value="F:carboxylic acid transmembrane transporter activity"/>
    <property type="evidence" value="ECO:0007669"/>
    <property type="project" value="TreeGrafter"/>
</dbReference>
<evidence type="ECO:0000313" key="8">
    <source>
        <dbReference type="EMBL" id="KAF9066407.1"/>
    </source>
</evidence>
<dbReference type="InterPro" id="IPR005828">
    <property type="entry name" value="MFS_sugar_transport-like"/>
</dbReference>
<feature type="transmembrane region" description="Helical" evidence="6">
    <location>
        <begin position="430"/>
        <end position="448"/>
    </location>
</feature>
<dbReference type="SUPFAM" id="SSF103473">
    <property type="entry name" value="MFS general substrate transporter"/>
    <property type="match status" value="1"/>
</dbReference>
<evidence type="ECO:0000256" key="5">
    <source>
        <dbReference type="ARBA" id="ARBA00023136"/>
    </source>
</evidence>
<keyword evidence="5 6" id="KW-0472">Membrane</keyword>
<comment type="caution">
    <text evidence="8">The sequence shown here is derived from an EMBL/GenBank/DDBJ whole genome shotgun (WGS) entry which is preliminary data.</text>
</comment>
<feature type="transmembrane region" description="Helical" evidence="6">
    <location>
        <begin position="298"/>
        <end position="319"/>
    </location>
</feature>
<accession>A0A9P5U570</accession>
<feature type="transmembrane region" description="Helical" evidence="6">
    <location>
        <begin position="250"/>
        <end position="269"/>
    </location>
</feature>
<dbReference type="PROSITE" id="PS50850">
    <property type="entry name" value="MFS"/>
    <property type="match status" value="1"/>
</dbReference>
<dbReference type="AlphaFoldDB" id="A0A9P5U570"/>
<dbReference type="GO" id="GO:0005886">
    <property type="term" value="C:plasma membrane"/>
    <property type="evidence" value="ECO:0007669"/>
    <property type="project" value="TreeGrafter"/>
</dbReference>
<dbReference type="Gene3D" id="1.20.1250.20">
    <property type="entry name" value="MFS general substrate transporter like domains"/>
    <property type="match status" value="1"/>
</dbReference>
<dbReference type="Proteomes" id="UP000772434">
    <property type="component" value="Unassembled WGS sequence"/>
</dbReference>
<gene>
    <name evidence="8" type="ORF">BDP27DRAFT_1423929</name>
</gene>
<feature type="transmembrane region" description="Helical" evidence="6">
    <location>
        <begin position="207"/>
        <end position="229"/>
    </location>
</feature>
<evidence type="ECO:0000256" key="2">
    <source>
        <dbReference type="ARBA" id="ARBA00022448"/>
    </source>
</evidence>
<dbReference type="PANTHER" id="PTHR23508:SF10">
    <property type="entry name" value="CARBOXYLIC ACID TRANSPORTER PROTEIN HOMOLOG"/>
    <property type="match status" value="1"/>
</dbReference>
<feature type="transmembrane region" description="Helical" evidence="6">
    <location>
        <begin position="176"/>
        <end position="201"/>
    </location>
</feature>
<evidence type="ECO:0000256" key="3">
    <source>
        <dbReference type="ARBA" id="ARBA00022692"/>
    </source>
</evidence>
<keyword evidence="2" id="KW-0813">Transport</keyword>
<dbReference type="OrthoDB" id="2261376at2759"/>
<name>A0A9P5U570_9AGAR</name>
<feature type="transmembrane region" description="Helical" evidence="6">
    <location>
        <begin position="326"/>
        <end position="347"/>
    </location>
</feature>
<dbReference type="EMBL" id="JADNRY010000088">
    <property type="protein sequence ID" value="KAF9066407.1"/>
    <property type="molecule type" value="Genomic_DNA"/>
</dbReference>
<evidence type="ECO:0000256" key="1">
    <source>
        <dbReference type="ARBA" id="ARBA00004141"/>
    </source>
</evidence>
<dbReference type="Pfam" id="PF00083">
    <property type="entry name" value="Sugar_tr"/>
    <property type="match status" value="2"/>
</dbReference>
<organism evidence="8 9">
    <name type="scientific">Rhodocollybia butyracea</name>
    <dbReference type="NCBI Taxonomy" id="206335"/>
    <lineage>
        <taxon>Eukaryota</taxon>
        <taxon>Fungi</taxon>
        <taxon>Dikarya</taxon>
        <taxon>Basidiomycota</taxon>
        <taxon>Agaricomycotina</taxon>
        <taxon>Agaricomycetes</taxon>
        <taxon>Agaricomycetidae</taxon>
        <taxon>Agaricales</taxon>
        <taxon>Marasmiineae</taxon>
        <taxon>Omphalotaceae</taxon>
        <taxon>Rhodocollybia</taxon>
    </lineage>
</organism>